<dbReference type="InterPro" id="IPR000209">
    <property type="entry name" value="Peptidase_S8/S53_dom"/>
</dbReference>
<dbReference type="Gene3D" id="2.60.40.2310">
    <property type="match status" value="1"/>
</dbReference>
<protein>
    <submittedName>
        <fullName evidence="11">Subtilase family protein</fullName>
    </submittedName>
</protein>
<keyword evidence="5 7" id="KW-0720">Serine protease</keyword>
<dbReference type="InterPro" id="IPR034197">
    <property type="entry name" value="Peptidases_S8_3"/>
</dbReference>
<dbReference type="AlphaFoldDB" id="A0A5A7Q2H6"/>
<dbReference type="FunFam" id="3.30.70.80:FF:000002">
    <property type="entry name" value="Subtilisin-like protease SBT5.3"/>
    <property type="match status" value="1"/>
</dbReference>
<feature type="domain" description="Peptidase S8/S53" evidence="8">
    <location>
        <begin position="134"/>
        <end position="587"/>
    </location>
</feature>
<dbReference type="FunFam" id="3.40.50.200:FF:000006">
    <property type="entry name" value="Subtilisin-like protease SBT1.5"/>
    <property type="match status" value="1"/>
</dbReference>
<dbReference type="PANTHER" id="PTHR10795">
    <property type="entry name" value="PROPROTEIN CONVERTASE SUBTILISIN/KEXIN"/>
    <property type="match status" value="1"/>
</dbReference>
<dbReference type="FunFam" id="2.60.40.2310:FF:000001">
    <property type="entry name" value="Subtilisin-like protease SBT1.5"/>
    <property type="match status" value="1"/>
</dbReference>
<evidence type="ECO:0000259" key="8">
    <source>
        <dbReference type="Pfam" id="PF00082"/>
    </source>
</evidence>
<dbReference type="Gene3D" id="3.40.50.200">
    <property type="entry name" value="Peptidase S8/S53 domain"/>
    <property type="match status" value="1"/>
</dbReference>
<dbReference type="PROSITE" id="PS51892">
    <property type="entry name" value="SUBTILASE"/>
    <property type="match status" value="1"/>
</dbReference>
<feature type="active site" description="Charge relay system" evidence="6 7">
    <location>
        <position position="551"/>
    </location>
</feature>
<feature type="domain" description="Inhibitor I9" evidence="9">
    <location>
        <begin position="32"/>
        <end position="110"/>
    </location>
</feature>
<dbReference type="PROSITE" id="PS00138">
    <property type="entry name" value="SUBTILASE_SER"/>
    <property type="match status" value="1"/>
</dbReference>
<dbReference type="Proteomes" id="UP000325081">
    <property type="component" value="Unassembled WGS sequence"/>
</dbReference>
<evidence type="ECO:0000256" key="4">
    <source>
        <dbReference type="ARBA" id="ARBA00022801"/>
    </source>
</evidence>
<evidence type="ECO:0000256" key="6">
    <source>
        <dbReference type="PIRSR" id="PIRSR615500-1"/>
    </source>
</evidence>
<keyword evidence="2 7" id="KW-0645">Protease</keyword>
<dbReference type="GO" id="GO:0006508">
    <property type="term" value="P:proteolysis"/>
    <property type="evidence" value="ECO:0007669"/>
    <property type="project" value="UniProtKB-KW"/>
</dbReference>
<keyword evidence="12" id="KW-1185">Reference proteome</keyword>
<evidence type="ECO:0000313" key="12">
    <source>
        <dbReference type="Proteomes" id="UP000325081"/>
    </source>
</evidence>
<reference evidence="12" key="1">
    <citation type="journal article" date="2019" name="Curr. Biol.">
        <title>Genome Sequence of Striga asiatica Provides Insight into the Evolution of Plant Parasitism.</title>
        <authorList>
            <person name="Yoshida S."/>
            <person name="Kim S."/>
            <person name="Wafula E.K."/>
            <person name="Tanskanen J."/>
            <person name="Kim Y.M."/>
            <person name="Honaas L."/>
            <person name="Yang Z."/>
            <person name="Spallek T."/>
            <person name="Conn C.E."/>
            <person name="Ichihashi Y."/>
            <person name="Cheong K."/>
            <person name="Cui S."/>
            <person name="Der J.P."/>
            <person name="Gundlach H."/>
            <person name="Jiao Y."/>
            <person name="Hori C."/>
            <person name="Ishida J.K."/>
            <person name="Kasahara H."/>
            <person name="Kiba T."/>
            <person name="Kim M.S."/>
            <person name="Koo N."/>
            <person name="Laohavisit A."/>
            <person name="Lee Y.H."/>
            <person name="Lumba S."/>
            <person name="McCourt P."/>
            <person name="Mortimer J.C."/>
            <person name="Mutuku J.M."/>
            <person name="Nomura T."/>
            <person name="Sasaki-Sekimoto Y."/>
            <person name="Seto Y."/>
            <person name="Wang Y."/>
            <person name="Wakatake T."/>
            <person name="Sakakibara H."/>
            <person name="Demura T."/>
            <person name="Yamaguchi S."/>
            <person name="Yoneyama K."/>
            <person name="Manabe R.I."/>
            <person name="Nelson D.C."/>
            <person name="Schulman A.H."/>
            <person name="Timko M.P."/>
            <person name="dePamphilis C.W."/>
            <person name="Choi D."/>
            <person name="Shirasu K."/>
        </authorList>
    </citation>
    <scope>NUCLEOTIDE SEQUENCE [LARGE SCALE GENOMIC DNA]</scope>
    <source>
        <strain evidence="12">cv. UVA1</strain>
    </source>
</reference>
<evidence type="ECO:0000259" key="10">
    <source>
        <dbReference type="Pfam" id="PF17766"/>
    </source>
</evidence>
<evidence type="ECO:0000256" key="3">
    <source>
        <dbReference type="ARBA" id="ARBA00022729"/>
    </source>
</evidence>
<dbReference type="InterPro" id="IPR036852">
    <property type="entry name" value="Peptidase_S8/S53_dom_sf"/>
</dbReference>
<accession>A0A5A7Q2H6</accession>
<sequence length="777" mass="84310">MTKYTFGFCVWGLSLLLSFQCFFASSNLTKLYITYLGSPSSADSLLTSEYHIQLLATVFGSNEEAEESVVYHYKHGFSGFAAILNESQANMLANSEGVVSVFESKVSQVHTTRSWDFMGLTHDTSNHPYQNRYGDDVIVGVIDTGIWPESDSFKEEPGMGPIPNSWRGKCVGGQEFDPKRACNKKLIGARYYLAGYESEYGKINADGNFTEYRSPRGFSGHGTHTASTAVGSISDGASFFGFASGTARGGAPRARLAVYKACWTKDGHCTDADLLAAFHDALHDGVHVISVSAGSPPPLNSFHQSVTDIGSFHAMQKRVSVVFSAGNDGPEPNLVANVNPWSICVAASTIDRSFPTKIRMCSDTGNSEYLGDGPIDSTITGRLAYAEDYFTDGNCVGGDWNGNDASGNILFCFHIPGWVQIPNYVIAFQASQTNASAVIIVRSSPTNQEILDTIIPTISIDMIQGRRLLQQYLNYNMSKLTILPSTTAFRRISAPEVSDYSSRGPSSMTPSILKPDISAPGTNILASASPTPKLSVGPNDRSVWKFDTGTSMACPHVSGIVALLKSAHPDWSPAAIRSAIMTTASNTDTNGDGILAQLTTKTANFFDIGAGHVNPTKAFDPGLVYDMKAQDYVFFLCNNGYTTKQIHAIAGCRPPTLCPRCDDPSRVPDYNLNYPSITLLDLKNSTTVKRTVRNVGQKNPTTYNFSIVKPNGVEVVVRPPTLTFSSLNQEKTYYITLTALRESRGRFDFGSITWCDGLHQVTSPLVVQINNMPAESD</sequence>
<dbReference type="Pfam" id="PF05922">
    <property type="entry name" value="Inhibitor_I9"/>
    <property type="match status" value="1"/>
</dbReference>
<dbReference type="Gene3D" id="3.30.70.80">
    <property type="entry name" value="Peptidase S8 propeptide/proteinase inhibitor I9"/>
    <property type="match status" value="1"/>
</dbReference>
<evidence type="ECO:0000313" key="11">
    <source>
        <dbReference type="EMBL" id="GER39339.1"/>
    </source>
</evidence>
<dbReference type="InterPro" id="IPR023828">
    <property type="entry name" value="Peptidase_S8_Ser-AS"/>
</dbReference>
<dbReference type="InterPro" id="IPR037045">
    <property type="entry name" value="S8pro/Inhibitor_I9_sf"/>
</dbReference>
<dbReference type="Pfam" id="PF17766">
    <property type="entry name" value="fn3_6"/>
    <property type="match status" value="1"/>
</dbReference>
<feature type="active site" description="Charge relay system" evidence="6 7">
    <location>
        <position position="221"/>
    </location>
</feature>
<evidence type="ECO:0000256" key="5">
    <source>
        <dbReference type="ARBA" id="ARBA00022825"/>
    </source>
</evidence>
<evidence type="ECO:0000256" key="7">
    <source>
        <dbReference type="PROSITE-ProRule" id="PRU01240"/>
    </source>
</evidence>
<dbReference type="SUPFAM" id="SSF52743">
    <property type="entry name" value="Subtilisin-like"/>
    <property type="match status" value="1"/>
</dbReference>
<keyword evidence="4 7" id="KW-0378">Hydrolase</keyword>
<feature type="active site" description="Charge relay system" evidence="6 7">
    <location>
        <position position="143"/>
    </location>
</feature>
<dbReference type="Pfam" id="PF00082">
    <property type="entry name" value="Peptidase_S8"/>
    <property type="match status" value="1"/>
</dbReference>
<dbReference type="GO" id="GO:0004252">
    <property type="term" value="F:serine-type endopeptidase activity"/>
    <property type="evidence" value="ECO:0007669"/>
    <property type="project" value="UniProtKB-UniRule"/>
</dbReference>
<dbReference type="EMBL" id="BKCP01005627">
    <property type="protein sequence ID" value="GER39339.1"/>
    <property type="molecule type" value="Genomic_DNA"/>
</dbReference>
<dbReference type="InterPro" id="IPR045051">
    <property type="entry name" value="SBT"/>
</dbReference>
<evidence type="ECO:0000259" key="9">
    <source>
        <dbReference type="Pfam" id="PF05922"/>
    </source>
</evidence>
<dbReference type="PRINTS" id="PR00723">
    <property type="entry name" value="SUBTILISIN"/>
</dbReference>
<gene>
    <name evidence="11" type="ORF">STAS_15948</name>
</gene>
<keyword evidence="3" id="KW-0732">Signal</keyword>
<feature type="domain" description="Subtilisin-like protease fibronectin type-III" evidence="10">
    <location>
        <begin position="671"/>
        <end position="767"/>
    </location>
</feature>
<evidence type="ECO:0000256" key="2">
    <source>
        <dbReference type="ARBA" id="ARBA00022670"/>
    </source>
</evidence>
<dbReference type="OrthoDB" id="10256524at2759"/>
<comment type="similarity">
    <text evidence="1 7">Belongs to the peptidase S8 family.</text>
</comment>
<name>A0A5A7Q2H6_STRAF</name>
<dbReference type="InterPro" id="IPR041469">
    <property type="entry name" value="Subtilisin-like_FN3"/>
</dbReference>
<proteinExistence type="inferred from homology"/>
<dbReference type="Gene3D" id="3.50.30.30">
    <property type="match status" value="1"/>
</dbReference>
<dbReference type="InterPro" id="IPR010259">
    <property type="entry name" value="S8pro/Inhibitor_I9"/>
</dbReference>
<organism evidence="11 12">
    <name type="scientific">Striga asiatica</name>
    <name type="common">Asiatic witchweed</name>
    <name type="synonym">Buchnera asiatica</name>
    <dbReference type="NCBI Taxonomy" id="4170"/>
    <lineage>
        <taxon>Eukaryota</taxon>
        <taxon>Viridiplantae</taxon>
        <taxon>Streptophyta</taxon>
        <taxon>Embryophyta</taxon>
        <taxon>Tracheophyta</taxon>
        <taxon>Spermatophyta</taxon>
        <taxon>Magnoliopsida</taxon>
        <taxon>eudicotyledons</taxon>
        <taxon>Gunneridae</taxon>
        <taxon>Pentapetalae</taxon>
        <taxon>asterids</taxon>
        <taxon>lamiids</taxon>
        <taxon>Lamiales</taxon>
        <taxon>Orobanchaceae</taxon>
        <taxon>Buchnereae</taxon>
        <taxon>Striga</taxon>
    </lineage>
</organism>
<evidence type="ECO:0000256" key="1">
    <source>
        <dbReference type="ARBA" id="ARBA00011073"/>
    </source>
</evidence>
<dbReference type="CDD" id="cd04852">
    <property type="entry name" value="Peptidases_S8_3"/>
    <property type="match status" value="1"/>
</dbReference>
<dbReference type="InterPro" id="IPR015500">
    <property type="entry name" value="Peptidase_S8_subtilisin-rel"/>
</dbReference>
<comment type="caution">
    <text evidence="11">The sequence shown here is derived from an EMBL/GenBank/DDBJ whole genome shotgun (WGS) entry which is preliminary data.</text>
</comment>